<dbReference type="Gramene" id="PGSC0003DMT400091527">
    <property type="protein sequence ID" value="PGSC0003DMT400091527"/>
    <property type="gene ID" value="PGSC0003DMG400041098"/>
</dbReference>
<keyword evidence="3" id="KW-1185">Reference proteome</keyword>
<reference evidence="3" key="1">
    <citation type="journal article" date="2011" name="Nature">
        <title>Genome sequence and analysis of the tuber crop potato.</title>
        <authorList>
            <consortium name="The Potato Genome Sequencing Consortium"/>
        </authorList>
    </citation>
    <scope>NUCLEOTIDE SEQUENCE [LARGE SCALE GENOMIC DNA]</scope>
    <source>
        <strain evidence="3">cv. DM1-3 516 R44</strain>
    </source>
</reference>
<dbReference type="HOGENOM" id="CLU_2201729_0_0_1"/>
<evidence type="ECO:0000313" key="3">
    <source>
        <dbReference type="Proteomes" id="UP000011115"/>
    </source>
</evidence>
<organism evidence="2 3">
    <name type="scientific">Solanum tuberosum</name>
    <name type="common">Potato</name>
    <dbReference type="NCBI Taxonomy" id="4113"/>
    <lineage>
        <taxon>Eukaryota</taxon>
        <taxon>Viridiplantae</taxon>
        <taxon>Streptophyta</taxon>
        <taxon>Embryophyta</taxon>
        <taxon>Tracheophyta</taxon>
        <taxon>Spermatophyta</taxon>
        <taxon>Magnoliopsida</taxon>
        <taxon>eudicotyledons</taxon>
        <taxon>Gunneridae</taxon>
        <taxon>Pentapetalae</taxon>
        <taxon>asterids</taxon>
        <taxon>lamiids</taxon>
        <taxon>Solanales</taxon>
        <taxon>Solanaceae</taxon>
        <taxon>Solanoideae</taxon>
        <taxon>Solaneae</taxon>
        <taxon>Solanum</taxon>
    </lineage>
</organism>
<reference evidence="2" key="2">
    <citation type="submission" date="2015-06" db="UniProtKB">
        <authorList>
            <consortium name="EnsemblPlants"/>
        </authorList>
    </citation>
    <scope>IDENTIFICATION</scope>
    <source>
        <strain evidence="2">DM1-3 516 R44</strain>
    </source>
</reference>
<accession>M1DMU0</accession>
<feature type="region of interest" description="Disordered" evidence="1">
    <location>
        <begin position="85"/>
        <end position="108"/>
    </location>
</feature>
<sequence>MVRDFCLDPRLLDHGAWTHLWSVGSTVVHSLDRFWVALSMDPPTARGSRLDPRLVDRSTARGWVLVDGTSHDLDNMVKANIAVAAEADNPSQNDNTQGTDAQTDGATA</sequence>
<name>M1DMU0_SOLTU</name>
<dbReference type="EnsemblPlants" id="PGSC0003DMT400091527">
    <property type="protein sequence ID" value="PGSC0003DMT400091527"/>
    <property type="gene ID" value="PGSC0003DMG400041098"/>
</dbReference>
<protein>
    <recommendedName>
        <fullName evidence="4">Integrase core domain containing protein</fullName>
    </recommendedName>
</protein>
<feature type="compositionally biased region" description="Polar residues" evidence="1">
    <location>
        <begin position="89"/>
        <end position="108"/>
    </location>
</feature>
<dbReference type="Proteomes" id="UP000011115">
    <property type="component" value="Unassembled WGS sequence"/>
</dbReference>
<dbReference type="PaxDb" id="4113-PGSC0003DMT400091527"/>
<evidence type="ECO:0008006" key="4">
    <source>
        <dbReference type="Google" id="ProtNLM"/>
    </source>
</evidence>
<evidence type="ECO:0000313" key="2">
    <source>
        <dbReference type="EnsemblPlants" id="PGSC0003DMT400091527"/>
    </source>
</evidence>
<dbReference type="InParanoid" id="M1DMU0"/>
<evidence type="ECO:0000256" key="1">
    <source>
        <dbReference type="SAM" id="MobiDB-lite"/>
    </source>
</evidence>
<proteinExistence type="predicted"/>
<dbReference type="AlphaFoldDB" id="M1DMU0"/>